<feature type="region of interest" description="Disordered" evidence="1">
    <location>
        <begin position="187"/>
        <end position="212"/>
    </location>
</feature>
<gene>
    <name evidence="3" type="ORF">GCM10010196_27630</name>
</gene>
<dbReference type="AlphaFoldDB" id="A0A918FE19"/>
<feature type="transmembrane region" description="Helical" evidence="2">
    <location>
        <begin position="48"/>
        <end position="69"/>
    </location>
</feature>
<accession>A0A918FE19</accession>
<evidence type="ECO:0000313" key="4">
    <source>
        <dbReference type="Proteomes" id="UP000610303"/>
    </source>
</evidence>
<reference evidence="3" key="2">
    <citation type="submission" date="2020-09" db="EMBL/GenBank/DDBJ databases">
        <authorList>
            <person name="Sun Q."/>
            <person name="Ohkuma M."/>
        </authorList>
    </citation>
    <scope>NUCLEOTIDE SEQUENCE</scope>
    <source>
        <strain evidence="3">JCM 3346</strain>
    </source>
</reference>
<sequence>MIDRAGLRVRTLRPRRTLGWSIGLPIATLALPLLCLALWVLYRPGSTRPFLLVGVLAVLIAGAVALAFLQYRRTRASVSAAGIVERGFFGGTKTIAARDISGVLRVQLYRGASSETSSQLFVVDRRGHSVFRMRGGFWDEETMNLVAPVLGVDEVVREEPVTMAELRRSDPRLLYWFERRPKLRAEDDQPVLMPKSGAVGVLEGSSTKPSRS</sequence>
<evidence type="ECO:0000256" key="1">
    <source>
        <dbReference type="SAM" id="MobiDB-lite"/>
    </source>
</evidence>
<dbReference type="RefSeq" id="WP_189085912.1">
    <property type="nucleotide sequence ID" value="NZ_BMRJ01000002.1"/>
</dbReference>
<keyword evidence="2" id="KW-0472">Membrane</keyword>
<proteinExistence type="predicted"/>
<reference evidence="3" key="1">
    <citation type="journal article" date="2014" name="Int. J. Syst. Evol. Microbiol.">
        <title>Complete genome sequence of Corynebacterium casei LMG S-19264T (=DSM 44701T), isolated from a smear-ripened cheese.</title>
        <authorList>
            <consortium name="US DOE Joint Genome Institute (JGI-PGF)"/>
            <person name="Walter F."/>
            <person name="Albersmeier A."/>
            <person name="Kalinowski J."/>
            <person name="Ruckert C."/>
        </authorList>
    </citation>
    <scope>NUCLEOTIDE SEQUENCE</scope>
    <source>
        <strain evidence="3">JCM 3346</strain>
    </source>
</reference>
<keyword evidence="2" id="KW-0812">Transmembrane</keyword>
<protein>
    <submittedName>
        <fullName evidence="3">Uncharacterized protein</fullName>
    </submittedName>
</protein>
<keyword evidence="4" id="KW-1185">Reference proteome</keyword>
<name>A0A918FE19_AGRME</name>
<evidence type="ECO:0000313" key="3">
    <source>
        <dbReference type="EMBL" id="GGR31761.1"/>
    </source>
</evidence>
<dbReference type="Proteomes" id="UP000610303">
    <property type="component" value="Unassembled WGS sequence"/>
</dbReference>
<organism evidence="3 4">
    <name type="scientific">Agromyces mediolanus</name>
    <name type="common">Corynebacterium mediolanum</name>
    <dbReference type="NCBI Taxonomy" id="41986"/>
    <lineage>
        <taxon>Bacteria</taxon>
        <taxon>Bacillati</taxon>
        <taxon>Actinomycetota</taxon>
        <taxon>Actinomycetes</taxon>
        <taxon>Micrococcales</taxon>
        <taxon>Microbacteriaceae</taxon>
        <taxon>Agromyces</taxon>
    </lineage>
</organism>
<keyword evidence="2" id="KW-1133">Transmembrane helix</keyword>
<feature type="transmembrane region" description="Helical" evidence="2">
    <location>
        <begin position="20"/>
        <end position="42"/>
    </location>
</feature>
<evidence type="ECO:0000256" key="2">
    <source>
        <dbReference type="SAM" id="Phobius"/>
    </source>
</evidence>
<comment type="caution">
    <text evidence="3">The sequence shown here is derived from an EMBL/GenBank/DDBJ whole genome shotgun (WGS) entry which is preliminary data.</text>
</comment>
<dbReference type="EMBL" id="BMRJ01000002">
    <property type="protein sequence ID" value="GGR31761.1"/>
    <property type="molecule type" value="Genomic_DNA"/>
</dbReference>